<sequence length="710" mass="75172">MADGRISRRQFTIGLAAGAAGVASAALVASPAEAATAGRKPGDGAHHPAGPRPAFFDETTLWDAGVGPLVNYHVHGLAVLPDDTIIAMTEGRYEVCDAGPRDLLARRSLDGGNTWEDTQTVVASVDGQSWGNPTLVVDRHTGEVFLFYALSLRLPENTSCSGDSADLYMVSSKDKGVTWSEPTHFAGLFDSFPYDWALHSPGPGHGIQLDNGRLLLNVAHRRVIVGNTVQQRFYGVASIYSDDHGRTWQTTGEVPVTVDYPMNEARVVQRDDGSVLINGRNGAGGTGERIIAISHDRGLTWSQPKLDGATGVFNSVDASTVRYTGGPGSKDVNRMLFSHPDSPARFNMTVSVSYDEAYSYRYSRVINPNRGYYSDLAHLSDGTIVLLYGCDGDNASAPLRVNVARFNLEWLTQGRDSLATGPAITEQVCDLGKNARQAKRSTGILSIIKEPTARDGARALFTPGAVGDYIEFPFTVPHTGTYQIGLRYYRPVDGGLVTVTVDGAKLHNYAVDTTAETVEGYDVVPLGTTRLRAGRHDVRFTLAGAGRGGGQLISVNALSLVRAPAAADVRDEIVMDNAGLGYAVVSGTWAAGTGVAGYYGGNYSSHAAGTGTSVVRWQPAVLGDGQYEVQVSYTPASNRATNAPYTVIDAQGATVVPVNQKLAGTPAAPGGTWVSLGVFPFQGGLGSSIELSDNADGFVIADAVKLIRQG</sequence>
<comment type="caution">
    <text evidence="7">The sequence shown here is derived from an EMBL/GenBank/DDBJ whole genome shotgun (WGS) entry which is preliminary data.</text>
</comment>
<evidence type="ECO:0000313" key="7">
    <source>
        <dbReference type="EMBL" id="GAA5179296.1"/>
    </source>
</evidence>
<dbReference type="Pfam" id="PF13088">
    <property type="entry name" value="BNR_2"/>
    <property type="match status" value="1"/>
</dbReference>
<dbReference type="PANTHER" id="PTHR10628">
    <property type="entry name" value="SIALIDASE"/>
    <property type="match status" value="1"/>
</dbReference>
<evidence type="ECO:0000256" key="3">
    <source>
        <dbReference type="ARBA" id="ARBA00012733"/>
    </source>
</evidence>
<dbReference type="InterPro" id="IPR008979">
    <property type="entry name" value="Galactose-bd-like_sf"/>
</dbReference>
<dbReference type="Gene3D" id="2.120.10.10">
    <property type="match status" value="1"/>
</dbReference>
<dbReference type="RefSeq" id="WP_345626316.1">
    <property type="nucleotide sequence ID" value="NZ_BAABJQ010000002.1"/>
</dbReference>
<comment type="similarity">
    <text evidence="2">Belongs to the glycosyl hydrolase 33 family.</text>
</comment>
<dbReference type="PANTHER" id="PTHR10628:SF30">
    <property type="entry name" value="EXO-ALPHA-SIALIDASE"/>
    <property type="match status" value="1"/>
</dbReference>
<feature type="signal peptide" evidence="4">
    <location>
        <begin position="1"/>
        <end position="34"/>
    </location>
</feature>
<evidence type="ECO:0000256" key="2">
    <source>
        <dbReference type="ARBA" id="ARBA00009348"/>
    </source>
</evidence>
<evidence type="ECO:0000313" key="8">
    <source>
        <dbReference type="Proteomes" id="UP001501570"/>
    </source>
</evidence>
<feature type="chain" id="PRO_5047358793" description="exo-alpha-sialidase" evidence="4">
    <location>
        <begin position="35"/>
        <end position="710"/>
    </location>
</feature>
<organism evidence="7 8">
    <name type="scientific">Rugosimonospora acidiphila</name>
    <dbReference type="NCBI Taxonomy" id="556531"/>
    <lineage>
        <taxon>Bacteria</taxon>
        <taxon>Bacillati</taxon>
        <taxon>Actinomycetota</taxon>
        <taxon>Actinomycetes</taxon>
        <taxon>Micromonosporales</taxon>
        <taxon>Micromonosporaceae</taxon>
        <taxon>Rugosimonospora</taxon>
    </lineage>
</organism>
<dbReference type="EC" id="3.2.1.18" evidence="3"/>
<dbReference type="Proteomes" id="UP001501570">
    <property type="component" value="Unassembled WGS sequence"/>
</dbReference>
<dbReference type="InterPro" id="IPR006311">
    <property type="entry name" value="TAT_signal"/>
</dbReference>
<protein>
    <recommendedName>
        <fullName evidence="3">exo-alpha-sialidase</fullName>
        <ecNumber evidence="3">3.2.1.18</ecNumber>
    </recommendedName>
</protein>
<keyword evidence="4" id="KW-0732">Signal</keyword>
<evidence type="ECO:0000259" key="6">
    <source>
        <dbReference type="Pfam" id="PF25275"/>
    </source>
</evidence>
<name>A0ABP9RLS4_9ACTN</name>
<gene>
    <name evidence="7" type="ORF">GCM10023322_08870</name>
</gene>
<comment type="catalytic activity">
    <reaction evidence="1">
        <text>Hydrolysis of alpha-(2-&gt;3)-, alpha-(2-&gt;6)-, alpha-(2-&gt;8)- glycosidic linkages of terminal sialic acid residues in oligosaccharides, glycoproteins, glycolipids, colominic acid and synthetic substrates.</text>
        <dbReference type="EC" id="3.2.1.18"/>
    </reaction>
</comment>
<dbReference type="Pfam" id="PF25275">
    <property type="entry name" value="Golvesin_C"/>
    <property type="match status" value="1"/>
</dbReference>
<evidence type="ECO:0000259" key="5">
    <source>
        <dbReference type="Pfam" id="PF13088"/>
    </source>
</evidence>
<dbReference type="Gene3D" id="2.60.120.260">
    <property type="entry name" value="Galactose-binding domain-like"/>
    <property type="match status" value="1"/>
</dbReference>
<dbReference type="SUPFAM" id="SSF49785">
    <property type="entry name" value="Galactose-binding domain-like"/>
    <property type="match status" value="1"/>
</dbReference>
<dbReference type="PROSITE" id="PS51318">
    <property type="entry name" value="TAT"/>
    <property type="match status" value="1"/>
</dbReference>
<accession>A0ABP9RLS4</accession>
<proteinExistence type="inferred from homology"/>
<evidence type="ECO:0000256" key="1">
    <source>
        <dbReference type="ARBA" id="ARBA00000427"/>
    </source>
</evidence>
<dbReference type="CDD" id="cd15482">
    <property type="entry name" value="Sialidase_non-viral"/>
    <property type="match status" value="1"/>
</dbReference>
<keyword evidence="8" id="KW-1185">Reference proteome</keyword>
<dbReference type="InterPro" id="IPR033803">
    <property type="entry name" value="CBD-like_Golvesin-Xly"/>
</dbReference>
<feature type="domain" description="Golvesin/Xly CBD-like" evidence="6">
    <location>
        <begin position="573"/>
        <end position="708"/>
    </location>
</feature>
<dbReference type="InterPro" id="IPR011040">
    <property type="entry name" value="Sialidase"/>
</dbReference>
<feature type="domain" description="Sialidase" evidence="5">
    <location>
        <begin position="102"/>
        <end position="384"/>
    </location>
</feature>
<dbReference type="InterPro" id="IPR036278">
    <property type="entry name" value="Sialidase_sf"/>
</dbReference>
<evidence type="ECO:0000256" key="4">
    <source>
        <dbReference type="SAM" id="SignalP"/>
    </source>
</evidence>
<dbReference type="InterPro" id="IPR026856">
    <property type="entry name" value="Sialidase_fam"/>
</dbReference>
<dbReference type="SUPFAM" id="SSF50939">
    <property type="entry name" value="Sialidases"/>
    <property type="match status" value="1"/>
</dbReference>
<reference evidence="8" key="1">
    <citation type="journal article" date="2019" name="Int. J. Syst. Evol. Microbiol.">
        <title>The Global Catalogue of Microorganisms (GCM) 10K type strain sequencing project: providing services to taxonomists for standard genome sequencing and annotation.</title>
        <authorList>
            <consortium name="The Broad Institute Genomics Platform"/>
            <consortium name="The Broad Institute Genome Sequencing Center for Infectious Disease"/>
            <person name="Wu L."/>
            <person name="Ma J."/>
        </authorList>
    </citation>
    <scope>NUCLEOTIDE SEQUENCE [LARGE SCALE GENOMIC DNA]</scope>
    <source>
        <strain evidence="8">JCM 18304</strain>
    </source>
</reference>
<dbReference type="EMBL" id="BAABJQ010000002">
    <property type="protein sequence ID" value="GAA5179296.1"/>
    <property type="molecule type" value="Genomic_DNA"/>
</dbReference>